<dbReference type="Proteomes" id="UP000243579">
    <property type="component" value="Unassembled WGS sequence"/>
</dbReference>
<name>A0A1V9YQW8_ACHHY</name>
<feature type="region of interest" description="Disordered" evidence="1">
    <location>
        <begin position="681"/>
        <end position="709"/>
    </location>
</feature>
<accession>A0A1V9YQW8</accession>
<organism evidence="2 3">
    <name type="scientific">Achlya hypogyna</name>
    <name type="common">Oomycete</name>
    <name type="synonym">Protoachlya hypogyna</name>
    <dbReference type="NCBI Taxonomy" id="1202772"/>
    <lineage>
        <taxon>Eukaryota</taxon>
        <taxon>Sar</taxon>
        <taxon>Stramenopiles</taxon>
        <taxon>Oomycota</taxon>
        <taxon>Saprolegniomycetes</taxon>
        <taxon>Saprolegniales</taxon>
        <taxon>Achlyaceae</taxon>
        <taxon>Achlya</taxon>
    </lineage>
</organism>
<gene>
    <name evidence="2" type="ORF">ACHHYP_07652</name>
</gene>
<feature type="compositionally biased region" description="Basic and acidic residues" evidence="1">
    <location>
        <begin position="211"/>
        <end position="246"/>
    </location>
</feature>
<dbReference type="AlphaFoldDB" id="A0A1V9YQW8"/>
<proteinExistence type="predicted"/>
<feature type="region of interest" description="Disordered" evidence="1">
    <location>
        <begin position="211"/>
        <end position="309"/>
    </location>
</feature>
<feature type="compositionally biased region" description="Polar residues" evidence="1">
    <location>
        <begin position="417"/>
        <end position="428"/>
    </location>
</feature>
<reference evidence="2 3" key="1">
    <citation type="journal article" date="2014" name="Genome Biol. Evol.">
        <title>The secreted proteins of Achlya hypogyna and Thraustotheca clavata identify the ancestral oomycete secretome and reveal gene acquisitions by horizontal gene transfer.</title>
        <authorList>
            <person name="Misner I."/>
            <person name="Blouin N."/>
            <person name="Leonard G."/>
            <person name="Richards T.A."/>
            <person name="Lane C.E."/>
        </authorList>
    </citation>
    <scope>NUCLEOTIDE SEQUENCE [LARGE SCALE GENOMIC DNA]</scope>
    <source>
        <strain evidence="2 3">ATCC 48635</strain>
    </source>
</reference>
<evidence type="ECO:0000256" key="1">
    <source>
        <dbReference type="SAM" id="MobiDB-lite"/>
    </source>
</evidence>
<dbReference type="STRING" id="1202772.A0A1V9YQW8"/>
<keyword evidence="3" id="KW-1185">Reference proteome</keyword>
<feature type="compositionally biased region" description="Low complexity" evidence="1">
    <location>
        <begin position="460"/>
        <end position="475"/>
    </location>
</feature>
<feature type="region of interest" description="Disordered" evidence="1">
    <location>
        <begin position="821"/>
        <end position="840"/>
    </location>
</feature>
<feature type="region of interest" description="Disordered" evidence="1">
    <location>
        <begin position="369"/>
        <end position="390"/>
    </location>
</feature>
<evidence type="ECO:0000313" key="3">
    <source>
        <dbReference type="Proteomes" id="UP000243579"/>
    </source>
</evidence>
<comment type="caution">
    <text evidence="2">The sequence shown here is derived from an EMBL/GenBank/DDBJ whole genome shotgun (WGS) entry which is preliminary data.</text>
</comment>
<dbReference type="EMBL" id="JNBR01001411">
    <property type="protein sequence ID" value="OQR88050.1"/>
    <property type="molecule type" value="Genomic_DNA"/>
</dbReference>
<evidence type="ECO:0000313" key="2">
    <source>
        <dbReference type="EMBL" id="OQR88050.1"/>
    </source>
</evidence>
<feature type="compositionally biased region" description="Basic and acidic residues" evidence="1">
    <location>
        <begin position="681"/>
        <end position="692"/>
    </location>
</feature>
<feature type="region of interest" description="Disordered" evidence="1">
    <location>
        <begin position="417"/>
        <end position="477"/>
    </location>
</feature>
<dbReference type="OrthoDB" id="79234at2759"/>
<feature type="region of interest" description="Disordered" evidence="1">
    <location>
        <begin position="515"/>
        <end position="534"/>
    </location>
</feature>
<protein>
    <submittedName>
        <fullName evidence="2">Uncharacterized protein</fullName>
    </submittedName>
</protein>
<sequence length="840" mass="90555">MRPQLRAKALWKKLATSVKMSALDEVQLRKFQQAQHASLEKADIVADVDTHEDLEMYSHVRASPINYQARILEQDALMLRYSLRKDKRIDEVVRGLWSFEATRDEFGCLRKEGYMAFYVSVAKYLDAEFEGATAVASVASEWDNDRKGQDTMGYALFFESLFQLADVWVDSLDVKDYIVFLENIAVNIFLPGTNVLRDYNDIIFINASAGDRTKQEKQRAKKECEQKGTRTAKGAETRLPKAEPKTPGKPPTPSKPPIGKLETDSNATQQKSVGGKKASPTKRVPPTTKGPPMSSGRGTPGTATVTPLGSASLDQAGSYVPAQAEHIAGAGAFSSTLMAFPCDANEENTNDESWAAGNRSAGAAFVRGSQPSPGCHRDNNSSIDAVANDDEPLQDTVSARSPRWEATSGVAVTLTTSRFHSANPNANGRRTPAQATDDAKDLRAISALDRRPSGGLHDGAASMSASASDSQLMSSTGGHDVGATSFSASGLGTAGLSPATLGAVAASDSMSSSLQIGDARPKAAPTGGHRVKGLHPVSQGFGALNPGPAMDSNGFEDVLPMATALAPKPHDAPKTTMSAPPRVGASPGAVPVLEPEDGHDSSGSRGLATSYILGSHEFEMTHKGSQSAQELGVIGGGVGPHEGDPDAQMLSQLDWSQDKSVRSDIDHVAFAVVGGRLAVSKDRRRPVERDVAEASDAGSSTDRQSHALDPWRVTDDAELRHEFQRRQLQPICNENPPRISLRHEPYRELHPVYMTLNKQTLQAPTVRRRQRIRNVSSLPTLPRRLHTAPSVPRPGPATFDHSLLTEKLLPNRIEMLKRRHKTQQTHVAPAPLKDNSWNAF</sequence>
<feature type="compositionally biased region" description="Basic and acidic residues" evidence="1">
    <location>
        <begin position="437"/>
        <end position="452"/>
    </location>
</feature>
<feature type="compositionally biased region" description="Pro residues" evidence="1">
    <location>
        <begin position="247"/>
        <end position="256"/>
    </location>
</feature>